<dbReference type="InterPro" id="IPR029001">
    <property type="entry name" value="ITPase-like_fam"/>
</dbReference>
<comment type="catalytic activity">
    <reaction evidence="3">
        <text>UTP + H2O = UMP + diphosphate + H(+)</text>
        <dbReference type="Rhea" id="RHEA:29395"/>
        <dbReference type="ChEBI" id="CHEBI:15377"/>
        <dbReference type="ChEBI" id="CHEBI:15378"/>
        <dbReference type="ChEBI" id="CHEBI:33019"/>
        <dbReference type="ChEBI" id="CHEBI:46398"/>
        <dbReference type="ChEBI" id="CHEBI:57865"/>
        <dbReference type="EC" id="3.6.1.9"/>
    </reaction>
</comment>
<dbReference type="STRING" id="1123282.SAMN02745823_00920"/>
<comment type="caution">
    <text evidence="3">Lacks conserved residue(s) required for the propagation of feature annotation.</text>
</comment>
<keyword evidence="5" id="KW-1185">Reference proteome</keyword>
<dbReference type="PIRSF" id="PIRSF006305">
    <property type="entry name" value="Maf"/>
    <property type="match status" value="1"/>
</dbReference>
<dbReference type="GO" id="GO:0005737">
    <property type="term" value="C:cytoplasm"/>
    <property type="evidence" value="ECO:0007669"/>
    <property type="project" value="UniProtKB-SubCell"/>
</dbReference>
<keyword evidence="2 3" id="KW-0378">Hydrolase</keyword>
<gene>
    <name evidence="4" type="ORF">SAMN02745823_00920</name>
</gene>
<evidence type="ECO:0000256" key="2">
    <source>
        <dbReference type="ARBA" id="ARBA00022801"/>
    </source>
</evidence>
<dbReference type="EC" id="3.6.1.9" evidence="3"/>
<feature type="site" description="Important for substrate specificity" evidence="3">
    <location>
        <position position="11"/>
    </location>
</feature>
<evidence type="ECO:0000313" key="5">
    <source>
        <dbReference type="Proteomes" id="UP000183995"/>
    </source>
</evidence>
<comment type="catalytic activity">
    <reaction evidence="3">
        <text>dTTP + H2O = dTMP + diphosphate + H(+)</text>
        <dbReference type="Rhea" id="RHEA:28534"/>
        <dbReference type="ChEBI" id="CHEBI:15377"/>
        <dbReference type="ChEBI" id="CHEBI:15378"/>
        <dbReference type="ChEBI" id="CHEBI:33019"/>
        <dbReference type="ChEBI" id="CHEBI:37568"/>
        <dbReference type="ChEBI" id="CHEBI:63528"/>
        <dbReference type="EC" id="3.6.1.9"/>
    </reaction>
</comment>
<feature type="site" description="Important for substrate specificity" evidence="3">
    <location>
        <position position="70"/>
    </location>
</feature>
<dbReference type="GO" id="GO:0036221">
    <property type="term" value="F:UTP diphosphatase activity"/>
    <property type="evidence" value="ECO:0007669"/>
    <property type="project" value="RHEA"/>
</dbReference>
<evidence type="ECO:0000256" key="3">
    <source>
        <dbReference type="HAMAP-Rule" id="MF_00528"/>
    </source>
</evidence>
<keyword evidence="3" id="KW-0963">Cytoplasm</keyword>
<organism evidence="4 5">
    <name type="scientific">Sporobacter termitidis DSM 10068</name>
    <dbReference type="NCBI Taxonomy" id="1123282"/>
    <lineage>
        <taxon>Bacteria</taxon>
        <taxon>Bacillati</taxon>
        <taxon>Bacillota</taxon>
        <taxon>Clostridia</taxon>
        <taxon>Eubacteriales</taxon>
        <taxon>Oscillospiraceae</taxon>
        <taxon>Sporobacter</taxon>
    </lineage>
</organism>
<dbReference type="OrthoDB" id="9807767at2"/>
<dbReference type="Proteomes" id="UP000183995">
    <property type="component" value="Unassembled WGS sequence"/>
</dbReference>
<comment type="similarity">
    <text evidence="3">Belongs to the Maf family. YhdE subfamily.</text>
</comment>
<dbReference type="HAMAP" id="MF_00528">
    <property type="entry name" value="Maf"/>
    <property type="match status" value="1"/>
</dbReference>
<dbReference type="NCBIfam" id="TIGR00172">
    <property type="entry name" value="maf"/>
    <property type="match status" value="1"/>
</dbReference>
<dbReference type="SUPFAM" id="SSF52972">
    <property type="entry name" value="ITPase-like"/>
    <property type="match status" value="1"/>
</dbReference>
<proteinExistence type="inferred from homology"/>
<sequence>MEIVLASASPRRRALLEMLGVRGFKIIPAETGEEAPDAGPADAVCHIALMKARKVSEECPAGALVIAADTLVYLDGEALGKPKSADEAGAMLRRLSGRDHTVYTGVALVKDGREMTFAESTGVFFRPMSDEEIAAYVKTGEPMDKAGAYGAQGRGAVFIERIDGDFFNVMGLPLCRLVTMLRRFGVDLINTEE</sequence>
<dbReference type="PANTHER" id="PTHR43213">
    <property type="entry name" value="BIFUNCTIONAL DTTP/UTP PYROPHOSPHATASE/METHYLTRANSFERASE PROTEIN-RELATED"/>
    <property type="match status" value="1"/>
</dbReference>
<evidence type="ECO:0000313" key="4">
    <source>
        <dbReference type="EMBL" id="SHH76650.1"/>
    </source>
</evidence>
<dbReference type="GO" id="GO:0036218">
    <property type="term" value="F:dTTP diphosphatase activity"/>
    <property type="evidence" value="ECO:0007669"/>
    <property type="project" value="RHEA"/>
</dbReference>
<dbReference type="Pfam" id="PF02545">
    <property type="entry name" value="Maf"/>
    <property type="match status" value="1"/>
</dbReference>
<comment type="subcellular location">
    <subcellularLocation>
        <location evidence="3">Cytoplasm</location>
    </subcellularLocation>
</comment>
<dbReference type="RefSeq" id="WP_073076480.1">
    <property type="nucleotide sequence ID" value="NZ_FQXV01000002.1"/>
</dbReference>
<protein>
    <recommendedName>
        <fullName evidence="3">dTTP/UTP pyrophosphatase</fullName>
        <shortName evidence="3">dTTPase/UTPase</shortName>
        <ecNumber evidence="3">3.6.1.9</ecNumber>
    </recommendedName>
    <alternativeName>
        <fullName evidence="3">Nucleoside triphosphate pyrophosphatase</fullName>
    </alternativeName>
    <alternativeName>
        <fullName evidence="3">Nucleotide pyrophosphatase</fullName>
        <shortName evidence="3">Nucleotide PPase</shortName>
    </alternativeName>
</protein>
<comment type="function">
    <text evidence="3">Nucleoside triphosphate pyrophosphatase that hydrolyzes dTTP and UTP. May have a dual role in cell division arrest and in preventing the incorporation of modified nucleotides into cellular nucleic acids.</text>
</comment>
<dbReference type="CDD" id="cd00555">
    <property type="entry name" value="Maf"/>
    <property type="match status" value="1"/>
</dbReference>
<evidence type="ECO:0000256" key="1">
    <source>
        <dbReference type="ARBA" id="ARBA00001968"/>
    </source>
</evidence>
<reference evidence="4 5" key="1">
    <citation type="submission" date="2016-11" db="EMBL/GenBank/DDBJ databases">
        <authorList>
            <person name="Jaros S."/>
            <person name="Januszkiewicz K."/>
            <person name="Wedrychowicz H."/>
        </authorList>
    </citation>
    <scope>NUCLEOTIDE SEQUENCE [LARGE SCALE GENOMIC DNA]</scope>
    <source>
        <strain evidence="4 5">DSM 10068</strain>
    </source>
</reference>
<dbReference type="EMBL" id="FQXV01000002">
    <property type="protein sequence ID" value="SHH76650.1"/>
    <property type="molecule type" value="Genomic_DNA"/>
</dbReference>
<dbReference type="GO" id="GO:0009117">
    <property type="term" value="P:nucleotide metabolic process"/>
    <property type="evidence" value="ECO:0007669"/>
    <property type="project" value="UniProtKB-KW"/>
</dbReference>
<dbReference type="AlphaFoldDB" id="A0A1M5VN68"/>
<accession>A0A1M5VN68</accession>
<name>A0A1M5VN68_9FIRM</name>
<comment type="cofactor">
    <cofactor evidence="1 3">
        <name>a divalent metal cation</name>
        <dbReference type="ChEBI" id="CHEBI:60240"/>
    </cofactor>
</comment>
<dbReference type="Gene3D" id="3.90.950.10">
    <property type="match status" value="1"/>
</dbReference>
<feature type="active site" description="Proton acceptor" evidence="3">
    <location>
        <position position="69"/>
    </location>
</feature>
<feature type="site" description="Important for substrate specificity" evidence="3">
    <location>
        <position position="152"/>
    </location>
</feature>
<keyword evidence="3" id="KW-0546">Nucleotide metabolism</keyword>
<dbReference type="InterPro" id="IPR003697">
    <property type="entry name" value="Maf-like"/>
</dbReference>
<dbReference type="PANTHER" id="PTHR43213:SF5">
    <property type="entry name" value="BIFUNCTIONAL DTTP_UTP PYROPHOSPHATASE_METHYLTRANSFERASE PROTEIN-RELATED"/>
    <property type="match status" value="1"/>
</dbReference>